<dbReference type="EMBL" id="GAMC01000734">
    <property type="protein sequence ID" value="JAC05822.1"/>
    <property type="molecule type" value="mRNA"/>
</dbReference>
<organism evidence="1">
    <name type="scientific">Ceratitis capitata</name>
    <name type="common">Mediterranean fruit fly</name>
    <name type="synonym">Tephritis capitata</name>
    <dbReference type="NCBI Taxonomy" id="7213"/>
    <lineage>
        <taxon>Eukaryota</taxon>
        <taxon>Metazoa</taxon>
        <taxon>Ecdysozoa</taxon>
        <taxon>Arthropoda</taxon>
        <taxon>Hexapoda</taxon>
        <taxon>Insecta</taxon>
        <taxon>Pterygota</taxon>
        <taxon>Neoptera</taxon>
        <taxon>Endopterygota</taxon>
        <taxon>Diptera</taxon>
        <taxon>Brachycera</taxon>
        <taxon>Muscomorpha</taxon>
        <taxon>Tephritoidea</taxon>
        <taxon>Tephritidae</taxon>
        <taxon>Ceratitis</taxon>
        <taxon>Ceratitis</taxon>
    </lineage>
</organism>
<proteinExistence type="evidence at transcript level"/>
<reference evidence="1" key="2">
    <citation type="journal article" date="2014" name="BMC Genomics">
        <title>A genomic perspective to assessing quality of mass-reared SIT flies used in Mediterranean fruit fly (Ceratitis capitata) eradication in California.</title>
        <authorList>
            <person name="Calla B."/>
            <person name="Hall B."/>
            <person name="Hou S."/>
            <person name="Geib S.M."/>
        </authorList>
    </citation>
    <scope>NUCLEOTIDE SEQUENCE</scope>
</reference>
<name>W8CB62_CERCA</name>
<protein>
    <submittedName>
        <fullName evidence="1">Uncharacterized protein</fullName>
    </submittedName>
</protein>
<reference evidence="1" key="1">
    <citation type="submission" date="2013-07" db="EMBL/GenBank/DDBJ databases">
        <authorList>
            <person name="Geib S."/>
        </authorList>
    </citation>
    <scope>NUCLEOTIDE SEQUENCE</scope>
</reference>
<sequence>MEHLSKRFKKIKVQDEVIKKNSNKIIHVEQTKDGIVREDKFIEAVVSKLDALIEGKKLFQASTAKKDVIESTLEAIYTNLPFDIDMSNDVSALHYPNVFLFCVTWVLISDSKDEISASYKQKIRDIWKAALTNNTIYEMDTKIRLSSAIRQGASVLHDVLNKEISGGLLHSHADFEALYKVYCLCSKMCFIVELDTQSNRDKLWEFKVEIYQLLNSIKDKYWRSVIEEALDRY</sequence>
<dbReference type="AlphaFoldDB" id="W8CB62"/>
<accession>W8CB62</accession>
<evidence type="ECO:0000313" key="1">
    <source>
        <dbReference type="EMBL" id="JAC05822.1"/>
    </source>
</evidence>